<organism evidence="2 3">
    <name type="scientific">Microbacterium gilvum</name>
    <dbReference type="NCBI Taxonomy" id="1336204"/>
    <lineage>
        <taxon>Bacteria</taxon>
        <taxon>Bacillati</taxon>
        <taxon>Actinomycetota</taxon>
        <taxon>Actinomycetes</taxon>
        <taxon>Micrococcales</taxon>
        <taxon>Microbacteriaceae</taxon>
        <taxon>Microbacterium</taxon>
    </lineage>
</organism>
<dbReference type="EMBL" id="BAABKO010000004">
    <property type="protein sequence ID" value="GAA4778092.1"/>
    <property type="molecule type" value="Genomic_DNA"/>
</dbReference>
<protein>
    <recommendedName>
        <fullName evidence="1">SURF1-like protein</fullName>
    </recommendedName>
</protein>
<keyword evidence="1" id="KW-0812">Transmembrane</keyword>
<feature type="transmembrane region" description="Helical" evidence="1">
    <location>
        <begin position="29"/>
        <end position="47"/>
    </location>
</feature>
<feature type="transmembrane region" description="Helical" evidence="1">
    <location>
        <begin position="256"/>
        <end position="277"/>
    </location>
</feature>
<dbReference type="Pfam" id="PF02104">
    <property type="entry name" value="SURF1"/>
    <property type="match status" value="1"/>
</dbReference>
<comment type="similarity">
    <text evidence="1">Belongs to the SURF1 family.</text>
</comment>
<accession>A0ABP9AEG5</accession>
<reference evidence="3" key="1">
    <citation type="journal article" date="2019" name="Int. J. Syst. Evol. Microbiol.">
        <title>The Global Catalogue of Microorganisms (GCM) 10K type strain sequencing project: providing services to taxonomists for standard genome sequencing and annotation.</title>
        <authorList>
            <consortium name="The Broad Institute Genomics Platform"/>
            <consortium name="The Broad Institute Genome Sequencing Center for Infectious Disease"/>
            <person name="Wu L."/>
            <person name="Ma J."/>
        </authorList>
    </citation>
    <scope>NUCLEOTIDE SEQUENCE [LARGE SCALE GENOMIC DNA]</scope>
    <source>
        <strain evidence="3">JCM 18537</strain>
    </source>
</reference>
<dbReference type="InterPro" id="IPR002994">
    <property type="entry name" value="Surf1/Shy1"/>
</dbReference>
<sequence length="299" mass="32724">MADPAPSAAPADEQVFPPTLREVMLRPRWIAMLVLCLVVAGVFSWLLQWQLARAIDTDPPEAGATEVVRPLDDVVQPGEYLDESLVGQKVALEGQWVPGDFIVVSSRYDEGVEGYWVTGQFAVAAYPEARSIAVALGWTATREEADAAAAALEEAAEARYVPPSLRHVADWEPTDLSGRLISDEGPTLPTGDDAFAQTRMSPAALLSLWHDTEIDGEPVDVYRQYLTSDDPVAGLVETGLSAITSPAPEIGSPVNWLNLFYAAEWAIFAAFSFYLWYRLAKDAWERELEELEGVDPDDA</sequence>
<gene>
    <name evidence="2" type="ORF">GCM10023351_23760</name>
</gene>
<proteinExistence type="inferred from homology"/>
<keyword evidence="3" id="KW-1185">Reference proteome</keyword>
<keyword evidence="1" id="KW-1133">Transmembrane helix</keyword>
<keyword evidence="1" id="KW-1003">Cell membrane</keyword>
<keyword evidence="1" id="KW-0472">Membrane</keyword>
<comment type="caution">
    <text evidence="2">The sequence shown here is derived from an EMBL/GenBank/DDBJ whole genome shotgun (WGS) entry which is preliminary data.</text>
</comment>
<evidence type="ECO:0000313" key="3">
    <source>
        <dbReference type="Proteomes" id="UP001501645"/>
    </source>
</evidence>
<evidence type="ECO:0000256" key="1">
    <source>
        <dbReference type="RuleBase" id="RU363076"/>
    </source>
</evidence>
<name>A0ABP9AEG5_9MICO</name>
<evidence type="ECO:0000313" key="2">
    <source>
        <dbReference type="EMBL" id="GAA4778092.1"/>
    </source>
</evidence>
<comment type="subcellular location">
    <subcellularLocation>
        <location evidence="1">Cell membrane</location>
        <topology evidence="1">Multi-pass membrane protein</topology>
    </subcellularLocation>
</comment>
<dbReference type="Proteomes" id="UP001501645">
    <property type="component" value="Unassembled WGS sequence"/>
</dbReference>
<dbReference type="RefSeq" id="WP_345439430.1">
    <property type="nucleotide sequence ID" value="NZ_BAABKO010000004.1"/>
</dbReference>